<protein>
    <submittedName>
        <fullName evidence="2">HPP family protein</fullName>
    </submittedName>
</protein>
<dbReference type="Proteomes" id="UP000323257">
    <property type="component" value="Unassembled WGS sequence"/>
</dbReference>
<feature type="transmembrane region" description="Helical" evidence="1">
    <location>
        <begin position="45"/>
        <end position="62"/>
    </location>
</feature>
<feature type="transmembrane region" description="Helical" evidence="1">
    <location>
        <begin position="74"/>
        <end position="98"/>
    </location>
</feature>
<reference evidence="2 3" key="1">
    <citation type="submission" date="2019-07" db="EMBL/GenBank/DDBJ databases">
        <title>Genomic Encyclopedia of Type Strains, Phase III (KMG-III): the genomes of soil and plant-associated and newly described type strains.</title>
        <authorList>
            <person name="Whitman W."/>
        </authorList>
    </citation>
    <scope>NUCLEOTIDE SEQUENCE [LARGE SCALE GENOMIC DNA]</scope>
    <source>
        <strain evidence="2 3">BL24</strain>
    </source>
</reference>
<keyword evidence="3" id="KW-1185">Reference proteome</keyword>
<keyword evidence="1" id="KW-1133">Transmembrane helix</keyword>
<sequence>MVGINLTQHVTMECWPNMFHFNLRVWAICGYVALIYWVAHHIPSLRMLFYPTLGAFCFLFMSRTDYRGIARIALGAFIATLVGTVIFNYIPGIAALFLNTLIVIQLKHLMKLNAPPVLAVSFIPFFSGAVAAWHVPVLVGCSLAGLTLLLMGVHWLEKRLPALQGLAARQPNSMEAD</sequence>
<organism evidence="2 3">
    <name type="scientific">Paenibacillus methanolicus</name>
    <dbReference type="NCBI Taxonomy" id="582686"/>
    <lineage>
        <taxon>Bacteria</taxon>
        <taxon>Bacillati</taxon>
        <taxon>Bacillota</taxon>
        <taxon>Bacilli</taxon>
        <taxon>Bacillales</taxon>
        <taxon>Paenibacillaceae</taxon>
        <taxon>Paenibacillus</taxon>
    </lineage>
</organism>
<evidence type="ECO:0000313" key="2">
    <source>
        <dbReference type="EMBL" id="TYP70739.1"/>
    </source>
</evidence>
<name>A0A5S5BUS2_9BACL</name>
<evidence type="ECO:0000313" key="3">
    <source>
        <dbReference type="Proteomes" id="UP000323257"/>
    </source>
</evidence>
<comment type="caution">
    <text evidence="2">The sequence shown here is derived from an EMBL/GenBank/DDBJ whole genome shotgun (WGS) entry which is preliminary data.</text>
</comment>
<dbReference type="EMBL" id="VNHS01000011">
    <property type="protein sequence ID" value="TYP70739.1"/>
    <property type="molecule type" value="Genomic_DNA"/>
</dbReference>
<proteinExistence type="predicted"/>
<keyword evidence="1" id="KW-0472">Membrane</keyword>
<evidence type="ECO:0000256" key="1">
    <source>
        <dbReference type="SAM" id="Phobius"/>
    </source>
</evidence>
<dbReference type="AlphaFoldDB" id="A0A5S5BUS2"/>
<feature type="transmembrane region" description="Helical" evidence="1">
    <location>
        <begin position="118"/>
        <end position="151"/>
    </location>
</feature>
<keyword evidence="1" id="KW-0812">Transmembrane</keyword>
<gene>
    <name evidence="2" type="ORF">BCM02_111247</name>
</gene>
<feature type="transmembrane region" description="Helical" evidence="1">
    <location>
        <begin position="21"/>
        <end position="39"/>
    </location>
</feature>
<accession>A0A5S5BUS2</accession>